<reference evidence="3" key="1">
    <citation type="submission" date="2025-08" db="UniProtKB">
        <authorList>
            <consortium name="RefSeq"/>
        </authorList>
    </citation>
    <scope>IDENTIFICATION</scope>
</reference>
<dbReference type="AlphaFoldDB" id="A0A9B0GVL8"/>
<feature type="compositionally biased region" description="Low complexity" evidence="1">
    <location>
        <begin position="63"/>
        <end position="77"/>
    </location>
</feature>
<organism evidence="2 3">
    <name type="scientific">Odobenus rosmarus divergens</name>
    <name type="common">Pacific walrus</name>
    <dbReference type="NCBI Taxonomy" id="9708"/>
    <lineage>
        <taxon>Eukaryota</taxon>
        <taxon>Metazoa</taxon>
        <taxon>Chordata</taxon>
        <taxon>Craniata</taxon>
        <taxon>Vertebrata</taxon>
        <taxon>Euteleostomi</taxon>
        <taxon>Mammalia</taxon>
        <taxon>Eutheria</taxon>
        <taxon>Laurasiatheria</taxon>
        <taxon>Carnivora</taxon>
        <taxon>Caniformia</taxon>
        <taxon>Pinnipedia</taxon>
        <taxon>Odobenidae</taxon>
        <taxon>Odobenus</taxon>
    </lineage>
</organism>
<accession>A0A9B0GVL8</accession>
<protein>
    <submittedName>
        <fullName evidence="3">Uncharacterized protein LOC101374609</fullName>
    </submittedName>
</protein>
<feature type="compositionally biased region" description="Polar residues" evidence="1">
    <location>
        <begin position="1"/>
        <end position="11"/>
    </location>
</feature>
<evidence type="ECO:0000313" key="3">
    <source>
        <dbReference type="RefSeq" id="XP_004405641.1"/>
    </source>
</evidence>
<feature type="region of interest" description="Disordered" evidence="1">
    <location>
        <begin position="41"/>
        <end position="113"/>
    </location>
</feature>
<name>A0A9B0GVL8_ODORO</name>
<keyword evidence="2" id="KW-1185">Reference proteome</keyword>
<sequence length="176" mass="18912">MGGVSFFQSVQPGGEGAESSFTVETADRRSLSWVIKSSINSPTSCGCSAGRPSHPPADASLDPAATPARSPRPSRMPGAVVRRGLKSGAPRRAGHARAAGRMHGPLGRRKLAPPVRSRRRLAVVCPRLQAPSAVRVLGGLWKEEREARGISFKPMLDFFTGLPWPSELLRKQEKIL</sequence>
<feature type="compositionally biased region" description="Basic residues" evidence="1">
    <location>
        <begin position="92"/>
        <end position="113"/>
    </location>
</feature>
<dbReference type="RefSeq" id="XP_004405641.1">
    <property type="nucleotide sequence ID" value="XM_004405584.1"/>
</dbReference>
<gene>
    <name evidence="3" type="primary">LOC101374609</name>
</gene>
<dbReference type="Proteomes" id="UP000245340">
    <property type="component" value="Unplaced"/>
</dbReference>
<evidence type="ECO:0000313" key="2">
    <source>
        <dbReference type="Proteomes" id="UP000245340"/>
    </source>
</evidence>
<proteinExistence type="predicted"/>
<evidence type="ECO:0000256" key="1">
    <source>
        <dbReference type="SAM" id="MobiDB-lite"/>
    </source>
</evidence>
<feature type="region of interest" description="Disordered" evidence="1">
    <location>
        <begin position="1"/>
        <end position="25"/>
    </location>
</feature>